<accession>A0A8S5QGV2</accession>
<protein>
    <submittedName>
        <fullName evidence="1">Uncharacterized protein</fullName>
    </submittedName>
</protein>
<name>A0A8S5QGV2_9CAUD</name>
<evidence type="ECO:0000313" key="1">
    <source>
        <dbReference type="EMBL" id="DAE18526.1"/>
    </source>
</evidence>
<sequence length="92" mass="10007">MGCLSVHIARVGEGLTVSSDRVGKGLDLSCHRIGKGLEVSCGLVCSINSQDRVLWAKDCLVWIDTEVGVVKYNMLTATKEWALSEVTIEELL</sequence>
<reference evidence="1" key="1">
    <citation type="journal article" date="2021" name="Proc. Natl. Acad. Sci. U.S.A.">
        <title>A Catalog of Tens of Thousands of Viruses from Human Metagenomes Reveals Hidden Associations with Chronic Diseases.</title>
        <authorList>
            <person name="Tisza M.J."/>
            <person name="Buck C.B."/>
        </authorList>
    </citation>
    <scope>NUCLEOTIDE SEQUENCE</scope>
    <source>
        <strain evidence="1">CtgpD8</strain>
    </source>
</reference>
<organism evidence="1">
    <name type="scientific">Myoviridae sp. ctgpD8</name>
    <dbReference type="NCBI Taxonomy" id="2825149"/>
    <lineage>
        <taxon>Viruses</taxon>
        <taxon>Duplodnaviria</taxon>
        <taxon>Heunggongvirae</taxon>
        <taxon>Uroviricota</taxon>
        <taxon>Caudoviricetes</taxon>
    </lineage>
</organism>
<proteinExistence type="predicted"/>
<dbReference type="EMBL" id="BK015657">
    <property type="protein sequence ID" value="DAE18526.1"/>
    <property type="molecule type" value="Genomic_DNA"/>
</dbReference>